<sequence>MDDKDFEIAKSMNEKLVETSNGLLKSMLLVHCGALVVMIGFISSIITSGQLELSGALESLTHPLIWFCMGILVTLGSMGLAYLTNFALVGDLFSRGAGLDKHSGRWHTMYLVMYISALIGSCASLGIFLGGVLDVRSSILALAAFQHSAP</sequence>
<dbReference type="EMBL" id="JABFBC010000002">
    <property type="protein sequence ID" value="NNU81048.1"/>
    <property type="molecule type" value="Genomic_DNA"/>
</dbReference>
<gene>
    <name evidence="2" type="ORF">HMH01_11425</name>
</gene>
<keyword evidence="1" id="KW-1133">Transmembrane helix</keyword>
<name>A0A849L3R8_9RHOB</name>
<protein>
    <submittedName>
        <fullName evidence="2">Uncharacterized protein</fullName>
    </submittedName>
</protein>
<comment type="caution">
    <text evidence="2">The sequence shown here is derived from an EMBL/GenBank/DDBJ whole genome shotgun (WGS) entry which is preliminary data.</text>
</comment>
<dbReference type="AlphaFoldDB" id="A0A849L3R8"/>
<evidence type="ECO:0000256" key="1">
    <source>
        <dbReference type="SAM" id="Phobius"/>
    </source>
</evidence>
<reference evidence="2 3" key="1">
    <citation type="submission" date="2020-05" db="EMBL/GenBank/DDBJ databases">
        <title>Gimesia benthica sp. nov., a novel planctomycete isolated from a deep-sea water sample of the Northwest Indian Ocean.</title>
        <authorList>
            <person name="Wang J."/>
            <person name="Ruan C."/>
            <person name="Song L."/>
            <person name="Zhu Y."/>
            <person name="Li A."/>
            <person name="Zheng X."/>
            <person name="Wang L."/>
            <person name="Lu Z."/>
            <person name="Huang Y."/>
            <person name="Du W."/>
            <person name="Zhou Y."/>
            <person name="Huang L."/>
            <person name="Dai X."/>
        </authorList>
    </citation>
    <scope>NUCLEOTIDE SEQUENCE [LARGE SCALE GENOMIC DNA]</scope>
    <source>
        <strain evidence="2 3">YYQ-30</strain>
    </source>
</reference>
<dbReference type="Proteomes" id="UP000572377">
    <property type="component" value="Unassembled WGS sequence"/>
</dbReference>
<evidence type="ECO:0000313" key="3">
    <source>
        <dbReference type="Proteomes" id="UP000572377"/>
    </source>
</evidence>
<keyword evidence="3" id="KW-1185">Reference proteome</keyword>
<evidence type="ECO:0000313" key="2">
    <source>
        <dbReference type="EMBL" id="NNU81048.1"/>
    </source>
</evidence>
<keyword evidence="1" id="KW-0812">Transmembrane</keyword>
<dbReference type="RefSeq" id="WP_171325653.1">
    <property type="nucleotide sequence ID" value="NZ_JABFBC010000002.1"/>
</dbReference>
<feature type="transmembrane region" description="Helical" evidence="1">
    <location>
        <begin position="63"/>
        <end position="89"/>
    </location>
</feature>
<proteinExistence type="predicted"/>
<keyword evidence="1" id="KW-0472">Membrane</keyword>
<organism evidence="2 3">
    <name type="scientific">Halovulum dunhuangense</name>
    <dbReference type="NCBI Taxonomy" id="1505036"/>
    <lineage>
        <taxon>Bacteria</taxon>
        <taxon>Pseudomonadati</taxon>
        <taxon>Pseudomonadota</taxon>
        <taxon>Alphaproteobacteria</taxon>
        <taxon>Rhodobacterales</taxon>
        <taxon>Paracoccaceae</taxon>
        <taxon>Halovulum</taxon>
    </lineage>
</organism>
<feature type="transmembrane region" description="Helical" evidence="1">
    <location>
        <begin position="28"/>
        <end position="51"/>
    </location>
</feature>
<accession>A0A849L3R8</accession>
<feature type="transmembrane region" description="Helical" evidence="1">
    <location>
        <begin position="110"/>
        <end position="133"/>
    </location>
</feature>